<keyword evidence="2" id="KW-1185">Reference proteome</keyword>
<reference evidence="2" key="1">
    <citation type="submission" date="2016-10" db="EMBL/GenBank/DDBJ databases">
        <authorList>
            <person name="Varghese N."/>
            <person name="Submissions S."/>
        </authorList>
    </citation>
    <scope>NUCLEOTIDE SEQUENCE [LARGE SCALE GENOMIC DNA]</scope>
    <source>
        <strain evidence="2">LMG 24000</strain>
    </source>
</reference>
<dbReference type="AlphaFoldDB" id="A0A1H4EIB0"/>
<sequence>MRVGPTALAAQAAQLAEQGGTAVLRVVETMEGIDASSDRIANIVGIIEGIVFRPISSR</sequence>
<protein>
    <submittedName>
        <fullName evidence="1">Methyl-accepting chemotaxis protein</fullName>
    </submittedName>
</protein>
<dbReference type="RefSeq" id="WP_245753225.1">
    <property type="nucleotide sequence ID" value="NZ_FNRQ01000003.1"/>
</dbReference>
<dbReference type="SUPFAM" id="SSF58104">
    <property type="entry name" value="Methyl-accepting chemotaxis protein (MCP) signaling domain"/>
    <property type="match status" value="1"/>
</dbReference>
<name>A0A1H4EIB0_9BURK</name>
<proteinExistence type="predicted"/>
<evidence type="ECO:0000313" key="2">
    <source>
        <dbReference type="Proteomes" id="UP000198638"/>
    </source>
</evidence>
<dbReference type="STRING" id="83784.SAMN05192564_103392"/>
<accession>A0A1H4EIB0</accession>
<dbReference type="Proteomes" id="UP000198638">
    <property type="component" value="Unassembled WGS sequence"/>
</dbReference>
<evidence type="ECO:0000313" key="1">
    <source>
        <dbReference type="EMBL" id="SEA84814.1"/>
    </source>
</evidence>
<dbReference type="EMBL" id="FNRQ01000003">
    <property type="protein sequence ID" value="SEA84814.1"/>
    <property type="molecule type" value="Genomic_DNA"/>
</dbReference>
<gene>
    <name evidence="1" type="ORF">SAMN05192564_103392</name>
</gene>
<organism evidence="1 2">
    <name type="scientific">Paraburkholderia sartisoli</name>
    <dbReference type="NCBI Taxonomy" id="83784"/>
    <lineage>
        <taxon>Bacteria</taxon>
        <taxon>Pseudomonadati</taxon>
        <taxon>Pseudomonadota</taxon>
        <taxon>Betaproteobacteria</taxon>
        <taxon>Burkholderiales</taxon>
        <taxon>Burkholderiaceae</taxon>
        <taxon>Paraburkholderia</taxon>
    </lineage>
</organism>